<keyword evidence="3" id="KW-0479">Metal-binding</keyword>
<dbReference type="InterPro" id="IPR008947">
    <property type="entry name" value="PLipase_C/P1_nuclease_dom_sf"/>
</dbReference>
<dbReference type="SUPFAM" id="SSF48537">
    <property type="entry name" value="Phospholipase C/P1 nuclease"/>
    <property type="match status" value="1"/>
</dbReference>
<evidence type="ECO:0000256" key="1">
    <source>
        <dbReference type="ARBA" id="ARBA00009547"/>
    </source>
</evidence>
<comment type="similarity">
    <text evidence="1">Belongs to the nuclease type I family.</text>
</comment>
<evidence type="ECO:0000256" key="4">
    <source>
        <dbReference type="ARBA" id="ARBA00022759"/>
    </source>
</evidence>
<dbReference type="EMBL" id="JAPMOS010000042">
    <property type="protein sequence ID" value="KAJ4457675.1"/>
    <property type="molecule type" value="Genomic_DNA"/>
</dbReference>
<comment type="caution">
    <text evidence="10">The sequence shown here is derived from an EMBL/GenBank/DDBJ whole genome shotgun (WGS) entry which is preliminary data.</text>
</comment>
<dbReference type="CDD" id="cd11010">
    <property type="entry name" value="S1-P1_nuclease"/>
    <property type="match status" value="1"/>
</dbReference>
<organism evidence="10 11">
    <name type="scientific">Paratrimastix pyriformis</name>
    <dbReference type="NCBI Taxonomy" id="342808"/>
    <lineage>
        <taxon>Eukaryota</taxon>
        <taxon>Metamonada</taxon>
        <taxon>Preaxostyla</taxon>
        <taxon>Paratrimastigidae</taxon>
        <taxon>Paratrimastix</taxon>
    </lineage>
</organism>
<evidence type="ECO:0000256" key="3">
    <source>
        <dbReference type="ARBA" id="ARBA00022723"/>
    </source>
</evidence>
<keyword evidence="8" id="KW-0812">Transmembrane</keyword>
<keyword evidence="8" id="KW-1133">Transmembrane helix</keyword>
<keyword evidence="7" id="KW-0325">Glycoprotein</keyword>
<keyword evidence="9" id="KW-0732">Signal</keyword>
<keyword evidence="4" id="KW-0255">Endonuclease</keyword>
<evidence type="ECO:0000256" key="7">
    <source>
        <dbReference type="ARBA" id="ARBA00023180"/>
    </source>
</evidence>
<accession>A0ABQ8UEG6</accession>
<dbReference type="Pfam" id="PF02265">
    <property type="entry name" value="S1-P1_nuclease"/>
    <property type="match status" value="1"/>
</dbReference>
<sequence>MRPTIFVLLLVSASLVNAWHQTGHYLVVETARNSLPPEQRDLFDTIISTFQPRAPLSVAEAAAWADLSKALAVKGQFPAEWHYYDLPLNMSREEVLENIHEDADQRMPLGIFGALKTTVDYLRTPIPPDCQTRFAKSRIFMLFLHLMGDVHMPLHTCAGFVGNTNQTDDGGLRFKLGGGYRNLHLLWDGLLGWSKEICAGSETKPACMKARLQAFTALPQGSHPSPALPEPTTDQMVDTLAGWFLETHNLCEALVYQGIEEGKAPSAAYLAAGQTAALSQLGLAASRLSAVLQQWLLCPKCPLALEFANHTTDSQIECLVQRSTGLELPAFARLVGLEEPPSWWSRVDWVSPVLVAAVLGTAGFYWWRRHSRKPRSYRMPAALRKGR</sequence>
<protein>
    <submittedName>
        <fullName evidence="10">S1/P1 Nuclease</fullName>
    </submittedName>
</protein>
<evidence type="ECO:0000256" key="6">
    <source>
        <dbReference type="ARBA" id="ARBA00023157"/>
    </source>
</evidence>
<gene>
    <name evidence="10" type="ORF">PAPYR_6817</name>
</gene>
<dbReference type="PANTHER" id="PTHR33146">
    <property type="entry name" value="ENDONUCLEASE 4"/>
    <property type="match status" value="1"/>
</dbReference>
<evidence type="ECO:0000256" key="8">
    <source>
        <dbReference type="SAM" id="Phobius"/>
    </source>
</evidence>
<feature type="transmembrane region" description="Helical" evidence="8">
    <location>
        <begin position="349"/>
        <end position="367"/>
    </location>
</feature>
<name>A0ABQ8UEG6_9EUKA</name>
<keyword evidence="2" id="KW-0540">Nuclease</keyword>
<dbReference type="PANTHER" id="PTHR33146:SF10">
    <property type="entry name" value="STRAND-SPECIFIC NUCLEASE, PUTATIVE-RELATED"/>
    <property type="match status" value="1"/>
</dbReference>
<dbReference type="Proteomes" id="UP001141327">
    <property type="component" value="Unassembled WGS sequence"/>
</dbReference>
<dbReference type="Gene3D" id="1.10.575.10">
    <property type="entry name" value="P1 Nuclease"/>
    <property type="match status" value="1"/>
</dbReference>
<evidence type="ECO:0000256" key="5">
    <source>
        <dbReference type="ARBA" id="ARBA00022801"/>
    </source>
</evidence>
<evidence type="ECO:0000313" key="10">
    <source>
        <dbReference type="EMBL" id="KAJ4457675.1"/>
    </source>
</evidence>
<feature type="signal peptide" evidence="9">
    <location>
        <begin position="1"/>
        <end position="18"/>
    </location>
</feature>
<evidence type="ECO:0000256" key="2">
    <source>
        <dbReference type="ARBA" id="ARBA00022722"/>
    </source>
</evidence>
<reference evidence="10" key="1">
    <citation type="journal article" date="2022" name="bioRxiv">
        <title>Genomics of Preaxostyla Flagellates Illuminates Evolutionary Transitions and the Path Towards Mitochondrial Loss.</title>
        <authorList>
            <person name="Novak L.V.F."/>
            <person name="Treitli S.C."/>
            <person name="Pyrih J."/>
            <person name="Halakuc P."/>
            <person name="Pipaliya S.V."/>
            <person name="Vacek V."/>
            <person name="Brzon O."/>
            <person name="Soukal P."/>
            <person name="Eme L."/>
            <person name="Dacks J.B."/>
            <person name="Karnkowska A."/>
            <person name="Elias M."/>
            <person name="Hampl V."/>
        </authorList>
    </citation>
    <scope>NUCLEOTIDE SEQUENCE</scope>
    <source>
        <strain evidence="10">RCP-MX</strain>
    </source>
</reference>
<keyword evidence="11" id="KW-1185">Reference proteome</keyword>
<proteinExistence type="inferred from homology"/>
<evidence type="ECO:0000256" key="9">
    <source>
        <dbReference type="SAM" id="SignalP"/>
    </source>
</evidence>
<keyword evidence="8" id="KW-0472">Membrane</keyword>
<evidence type="ECO:0000313" key="11">
    <source>
        <dbReference type="Proteomes" id="UP001141327"/>
    </source>
</evidence>
<keyword evidence="6" id="KW-1015">Disulfide bond</keyword>
<feature type="chain" id="PRO_5045750008" evidence="9">
    <location>
        <begin position="19"/>
        <end position="387"/>
    </location>
</feature>
<keyword evidence="5" id="KW-0378">Hydrolase</keyword>
<dbReference type="InterPro" id="IPR003154">
    <property type="entry name" value="S1/P1nuclease"/>
</dbReference>